<sequence>MASFPHRKSAGLPCRGNRFTRKWGRPQMPLPFVMCLGLLVNIPSLSKDEEIKPIFGSTCSTIKRFWSIFGSLGGNDCSFFTKLLYQKDFKQNRNFKRWQCKEDKYQRTRGGI</sequence>
<dbReference type="EMBL" id="CP144698">
    <property type="protein sequence ID" value="WVZ17511.1"/>
    <property type="molecule type" value="Genomic_DNA"/>
</dbReference>
<organism evidence="1 2">
    <name type="scientific">Vigna mungo</name>
    <name type="common">Black gram</name>
    <name type="synonym">Phaseolus mungo</name>
    <dbReference type="NCBI Taxonomy" id="3915"/>
    <lineage>
        <taxon>Eukaryota</taxon>
        <taxon>Viridiplantae</taxon>
        <taxon>Streptophyta</taxon>
        <taxon>Embryophyta</taxon>
        <taxon>Tracheophyta</taxon>
        <taxon>Spermatophyta</taxon>
        <taxon>Magnoliopsida</taxon>
        <taxon>eudicotyledons</taxon>
        <taxon>Gunneridae</taxon>
        <taxon>Pentapetalae</taxon>
        <taxon>rosids</taxon>
        <taxon>fabids</taxon>
        <taxon>Fabales</taxon>
        <taxon>Fabaceae</taxon>
        <taxon>Papilionoideae</taxon>
        <taxon>50 kb inversion clade</taxon>
        <taxon>NPAAA clade</taxon>
        <taxon>indigoferoid/millettioid clade</taxon>
        <taxon>Phaseoleae</taxon>
        <taxon>Vigna</taxon>
    </lineage>
</organism>
<protein>
    <submittedName>
        <fullName evidence="1">Uncharacterized protein</fullName>
    </submittedName>
</protein>
<gene>
    <name evidence="1" type="ORF">V8G54_010493</name>
</gene>
<proteinExistence type="predicted"/>
<evidence type="ECO:0000313" key="2">
    <source>
        <dbReference type="Proteomes" id="UP001374535"/>
    </source>
</evidence>
<name>A0AAQ3NYL6_VIGMU</name>
<evidence type="ECO:0000313" key="1">
    <source>
        <dbReference type="EMBL" id="WVZ17511.1"/>
    </source>
</evidence>
<accession>A0AAQ3NYL6</accession>
<dbReference type="AlphaFoldDB" id="A0AAQ3NYL6"/>
<dbReference type="Proteomes" id="UP001374535">
    <property type="component" value="Chromosome 3"/>
</dbReference>
<reference evidence="1 2" key="1">
    <citation type="journal article" date="2023" name="Life. Sci Alliance">
        <title>Evolutionary insights into 3D genome organization and epigenetic landscape of Vigna mungo.</title>
        <authorList>
            <person name="Junaid A."/>
            <person name="Singh B."/>
            <person name="Bhatia S."/>
        </authorList>
    </citation>
    <scope>NUCLEOTIDE SEQUENCE [LARGE SCALE GENOMIC DNA]</scope>
    <source>
        <strain evidence="1">Urdbean</strain>
    </source>
</reference>
<keyword evidence="2" id="KW-1185">Reference proteome</keyword>